<keyword evidence="2" id="KW-1185">Reference proteome</keyword>
<dbReference type="InterPro" id="IPR021441">
    <property type="entry name" value="DUF3090"/>
</dbReference>
<name>A0A1T4Z549_9ACTN</name>
<evidence type="ECO:0008006" key="3">
    <source>
        <dbReference type="Google" id="ProtNLM"/>
    </source>
</evidence>
<proteinExistence type="predicted"/>
<gene>
    <name evidence="1" type="ORF">SAMN06295964_2492</name>
</gene>
<dbReference type="NCBIfam" id="TIGR03847">
    <property type="entry name" value="conserved hypothetical protein"/>
    <property type="match status" value="1"/>
</dbReference>
<evidence type="ECO:0000313" key="1">
    <source>
        <dbReference type="EMBL" id="SKB09124.1"/>
    </source>
</evidence>
<dbReference type="STRING" id="1736691.SAMN06295964_2492"/>
<dbReference type="OrthoDB" id="156387at2"/>
<accession>A0A1T4Z549</accession>
<evidence type="ECO:0000313" key="2">
    <source>
        <dbReference type="Proteomes" id="UP000191040"/>
    </source>
</evidence>
<dbReference type="AlphaFoldDB" id="A0A1T4Z549"/>
<organism evidence="1 2">
    <name type="scientific">Aeromicrobium choanae</name>
    <dbReference type="NCBI Taxonomy" id="1736691"/>
    <lineage>
        <taxon>Bacteria</taxon>
        <taxon>Bacillati</taxon>
        <taxon>Actinomycetota</taxon>
        <taxon>Actinomycetes</taxon>
        <taxon>Propionibacteriales</taxon>
        <taxon>Nocardioidaceae</taxon>
        <taxon>Aeromicrobium</taxon>
    </lineage>
</organism>
<protein>
    <recommendedName>
        <fullName evidence="3">Repeat protein (TIGR03847 family)</fullName>
    </recommendedName>
</protein>
<dbReference type="RefSeq" id="WP_078700457.1">
    <property type="nucleotide sequence ID" value="NZ_LT796768.1"/>
</dbReference>
<dbReference type="EMBL" id="LT796768">
    <property type="protein sequence ID" value="SKB09124.1"/>
    <property type="molecule type" value="Genomic_DNA"/>
</dbReference>
<dbReference type="Proteomes" id="UP000191040">
    <property type="component" value="Chromosome I"/>
</dbReference>
<sequence>MAQRVHEFDWPDRLVIGTVGRPGERSFYLQARAGEHVVSALMEKEQSATLAEKLDEVLDELMAQDGNPFSVPAAAPEGLDDHAPLDAPVVEQFRVGILSLGFDPTTAQVVIEAFPLVEDSPESLLEPEQDGPAEVLHVRIPVGAARSFCKRTREVVGAGRPVCPLCLDPIDDDGHVCRPADDDAW</sequence>
<reference evidence="2" key="1">
    <citation type="submission" date="2017-02" db="EMBL/GenBank/DDBJ databases">
        <authorList>
            <person name="Varghese N."/>
            <person name="Submissions S."/>
        </authorList>
    </citation>
    <scope>NUCLEOTIDE SEQUENCE [LARGE SCALE GENOMIC DNA]</scope>
    <source>
        <strain evidence="2">9H-4</strain>
    </source>
</reference>
<dbReference type="Pfam" id="PF11290">
    <property type="entry name" value="DUF3090"/>
    <property type="match status" value="1"/>
</dbReference>